<dbReference type="InterPro" id="IPR014509">
    <property type="entry name" value="YjdF-like"/>
</dbReference>
<protein>
    <recommendedName>
        <fullName evidence="4">DUF2238 domain-containing protein</fullName>
    </recommendedName>
</protein>
<keyword evidence="1" id="KW-0472">Membrane</keyword>
<dbReference type="AlphaFoldDB" id="A0A1G2R3F7"/>
<feature type="transmembrane region" description="Helical" evidence="1">
    <location>
        <begin position="6"/>
        <end position="26"/>
    </location>
</feature>
<reference evidence="2 3" key="1">
    <citation type="journal article" date="2016" name="Nat. Commun.">
        <title>Thousands of microbial genomes shed light on interconnected biogeochemical processes in an aquifer system.</title>
        <authorList>
            <person name="Anantharaman K."/>
            <person name="Brown C.T."/>
            <person name="Hug L.A."/>
            <person name="Sharon I."/>
            <person name="Castelle C.J."/>
            <person name="Probst A.J."/>
            <person name="Thomas B.C."/>
            <person name="Singh A."/>
            <person name="Wilkins M.J."/>
            <person name="Karaoz U."/>
            <person name="Brodie E.L."/>
            <person name="Williams K.H."/>
            <person name="Hubbard S.S."/>
            <person name="Banfield J.F."/>
        </authorList>
    </citation>
    <scope>NUCLEOTIDE SEQUENCE [LARGE SCALE GENOMIC DNA]</scope>
</reference>
<organism evidence="2 3">
    <name type="scientific">Candidatus Wildermuthbacteria bacterium RIFCSPHIGHO2_02_FULL_47_17</name>
    <dbReference type="NCBI Taxonomy" id="1802452"/>
    <lineage>
        <taxon>Bacteria</taxon>
        <taxon>Candidatus Wildermuthiibacteriota</taxon>
    </lineage>
</organism>
<keyword evidence="1" id="KW-0812">Transmembrane</keyword>
<accession>A0A1G2R3F7</accession>
<comment type="caution">
    <text evidence="2">The sequence shown here is derived from an EMBL/GenBank/DDBJ whole genome shotgun (WGS) entry which is preliminary data.</text>
</comment>
<feature type="transmembrane region" description="Helical" evidence="1">
    <location>
        <begin position="63"/>
        <end position="81"/>
    </location>
</feature>
<sequence>MPDLQFSALDIYLIVFLAAVWVWSAIRPVDRRNWIFDNILVFIITPIGIFIKGTHPGLSDLTFALPVLYTALHLLGAHYSYVQVPFGTKIGSWFSEARSNYDRVVHFSMGFLITYSLFDLLDLVLPIAKVWVYLFTFAIIVAMAGIYEIYEWLAAETKIFGKGEPARFLGFQGDVWDTQKDIFVAAIGSAAVLAAIFLSQILAWKIFLV</sequence>
<gene>
    <name evidence="2" type="ORF">A3D59_02595</name>
</gene>
<feature type="transmembrane region" description="Helical" evidence="1">
    <location>
        <begin position="182"/>
        <end position="207"/>
    </location>
</feature>
<keyword evidence="1" id="KW-1133">Transmembrane helix</keyword>
<feature type="transmembrane region" description="Helical" evidence="1">
    <location>
        <begin position="130"/>
        <end position="150"/>
    </location>
</feature>
<proteinExistence type="predicted"/>
<evidence type="ECO:0000256" key="1">
    <source>
        <dbReference type="SAM" id="Phobius"/>
    </source>
</evidence>
<dbReference type="Proteomes" id="UP000179258">
    <property type="component" value="Unassembled WGS sequence"/>
</dbReference>
<name>A0A1G2R3F7_9BACT</name>
<feature type="transmembrane region" description="Helical" evidence="1">
    <location>
        <begin position="33"/>
        <end position="51"/>
    </location>
</feature>
<evidence type="ECO:0008006" key="4">
    <source>
        <dbReference type="Google" id="ProtNLM"/>
    </source>
</evidence>
<feature type="transmembrane region" description="Helical" evidence="1">
    <location>
        <begin position="101"/>
        <end position="118"/>
    </location>
</feature>
<dbReference type="EMBL" id="MHTX01000042">
    <property type="protein sequence ID" value="OHA67323.1"/>
    <property type="molecule type" value="Genomic_DNA"/>
</dbReference>
<dbReference type="Pfam" id="PF09997">
    <property type="entry name" value="DUF2238"/>
    <property type="match status" value="1"/>
</dbReference>
<evidence type="ECO:0000313" key="3">
    <source>
        <dbReference type="Proteomes" id="UP000179258"/>
    </source>
</evidence>
<evidence type="ECO:0000313" key="2">
    <source>
        <dbReference type="EMBL" id="OHA67323.1"/>
    </source>
</evidence>